<evidence type="ECO:0000313" key="1">
    <source>
        <dbReference type="EMBL" id="RVX05980.1"/>
    </source>
</evidence>
<gene>
    <name evidence="1" type="ORF">CK203_018668</name>
</gene>
<evidence type="ECO:0000313" key="2">
    <source>
        <dbReference type="Proteomes" id="UP000288805"/>
    </source>
</evidence>
<protein>
    <submittedName>
        <fullName evidence="1">Uncharacterized protein</fullName>
    </submittedName>
</protein>
<organism evidence="1 2">
    <name type="scientific">Vitis vinifera</name>
    <name type="common">Grape</name>
    <dbReference type="NCBI Taxonomy" id="29760"/>
    <lineage>
        <taxon>Eukaryota</taxon>
        <taxon>Viridiplantae</taxon>
        <taxon>Streptophyta</taxon>
        <taxon>Embryophyta</taxon>
        <taxon>Tracheophyta</taxon>
        <taxon>Spermatophyta</taxon>
        <taxon>Magnoliopsida</taxon>
        <taxon>eudicotyledons</taxon>
        <taxon>Gunneridae</taxon>
        <taxon>Pentapetalae</taxon>
        <taxon>rosids</taxon>
        <taxon>Vitales</taxon>
        <taxon>Vitaceae</taxon>
        <taxon>Viteae</taxon>
        <taxon>Vitis</taxon>
    </lineage>
</organism>
<sequence>MLSENSDWKANIGRLQLDQLSRQEAENLEIPFYEVEVHFALMDMNGNKAPGPDGFTVAFGKTVGTL</sequence>
<dbReference type="AlphaFoldDB" id="A0A438JAI3"/>
<dbReference type="EMBL" id="QGNW01000053">
    <property type="protein sequence ID" value="RVX05980.1"/>
    <property type="molecule type" value="Genomic_DNA"/>
</dbReference>
<comment type="caution">
    <text evidence="1">The sequence shown here is derived from an EMBL/GenBank/DDBJ whole genome shotgun (WGS) entry which is preliminary data.</text>
</comment>
<name>A0A438JAI3_VITVI</name>
<proteinExistence type="predicted"/>
<accession>A0A438JAI3</accession>
<reference evidence="1 2" key="1">
    <citation type="journal article" date="2018" name="PLoS Genet.">
        <title>Population sequencing reveals clonal diversity and ancestral inbreeding in the grapevine cultivar Chardonnay.</title>
        <authorList>
            <person name="Roach M.J."/>
            <person name="Johnson D.L."/>
            <person name="Bohlmann J."/>
            <person name="van Vuuren H.J."/>
            <person name="Jones S.J."/>
            <person name="Pretorius I.S."/>
            <person name="Schmidt S.A."/>
            <person name="Borneman A.R."/>
        </authorList>
    </citation>
    <scope>NUCLEOTIDE SEQUENCE [LARGE SCALE GENOMIC DNA]</scope>
    <source>
        <strain evidence="2">cv. Chardonnay</strain>
        <tissue evidence="1">Leaf</tissue>
    </source>
</reference>
<dbReference type="Proteomes" id="UP000288805">
    <property type="component" value="Unassembled WGS sequence"/>
</dbReference>